<dbReference type="SUPFAM" id="SSF53756">
    <property type="entry name" value="UDP-Glycosyltransferase/glycogen phosphorylase"/>
    <property type="match status" value="1"/>
</dbReference>
<gene>
    <name evidence="3" type="ORF">HMPREF0220_0656</name>
</gene>
<dbReference type="AlphaFoldDB" id="D5Q174"/>
<dbReference type="EC" id="2.4.-.-" evidence="3"/>
<name>D5Q174_CLODI</name>
<dbReference type="Proteomes" id="UP000003227">
    <property type="component" value="Unassembled WGS sequence"/>
</dbReference>
<dbReference type="Pfam" id="PF13439">
    <property type="entry name" value="Glyco_transf_4"/>
    <property type="match status" value="1"/>
</dbReference>
<evidence type="ECO:0000313" key="3">
    <source>
        <dbReference type="EMBL" id="EFH08354.1"/>
    </source>
</evidence>
<dbReference type="Pfam" id="PF00534">
    <property type="entry name" value="Glycos_transf_1"/>
    <property type="match status" value="1"/>
</dbReference>
<protein>
    <submittedName>
        <fullName evidence="3">Glycosyltransferase, group 1 family protein</fullName>
        <ecNumber evidence="3">2.4.-.-</ecNumber>
    </submittedName>
</protein>
<dbReference type="Gene3D" id="3.40.50.2000">
    <property type="entry name" value="Glycogen Phosphorylase B"/>
    <property type="match status" value="2"/>
</dbReference>
<dbReference type="PANTHER" id="PTHR45947">
    <property type="entry name" value="SULFOQUINOVOSYL TRANSFERASE SQD2"/>
    <property type="match status" value="1"/>
</dbReference>
<keyword evidence="3" id="KW-0808">Transferase</keyword>
<dbReference type="GO" id="GO:0016757">
    <property type="term" value="F:glycosyltransferase activity"/>
    <property type="evidence" value="ECO:0007669"/>
    <property type="project" value="UniProtKB-KW"/>
</dbReference>
<dbReference type="EMBL" id="ADNX01000017">
    <property type="protein sequence ID" value="EFH08354.1"/>
    <property type="molecule type" value="Genomic_DNA"/>
</dbReference>
<keyword evidence="3" id="KW-0328">Glycosyltransferase</keyword>
<dbReference type="InterPro" id="IPR028098">
    <property type="entry name" value="Glyco_trans_4-like_N"/>
</dbReference>
<comment type="caution">
    <text evidence="3">The sequence shown here is derived from an EMBL/GenBank/DDBJ whole genome shotgun (WGS) entry which is preliminary data.</text>
</comment>
<dbReference type="InterPro" id="IPR050194">
    <property type="entry name" value="Glycosyltransferase_grp1"/>
</dbReference>
<feature type="domain" description="Glycosyl transferase family 1" evidence="1">
    <location>
        <begin position="205"/>
        <end position="333"/>
    </location>
</feature>
<evidence type="ECO:0000313" key="4">
    <source>
        <dbReference type="Proteomes" id="UP000003227"/>
    </source>
</evidence>
<evidence type="ECO:0000259" key="1">
    <source>
        <dbReference type="Pfam" id="PF00534"/>
    </source>
</evidence>
<organism evidence="3 4">
    <name type="scientific">Clostridioides difficile NAP08</name>
    <dbReference type="NCBI Taxonomy" id="525259"/>
    <lineage>
        <taxon>Bacteria</taxon>
        <taxon>Bacillati</taxon>
        <taxon>Bacillota</taxon>
        <taxon>Clostridia</taxon>
        <taxon>Peptostreptococcales</taxon>
        <taxon>Peptostreptococcaceae</taxon>
        <taxon>Clostridioides</taxon>
    </lineage>
</organism>
<evidence type="ECO:0000259" key="2">
    <source>
        <dbReference type="Pfam" id="PF13439"/>
    </source>
</evidence>
<feature type="domain" description="Glycosyltransferase subfamily 4-like N-terminal" evidence="2">
    <location>
        <begin position="94"/>
        <end position="200"/>
    </location>
</feature>
<dbReference type="PANTHER" id="PTHR45947:SF3">
    <property type="entry name" value="SULFOQUINOVOSYL TRANSFERASE SQD2"/>
    <property type="match status" value="1"/>
</dbReference>
<dbReference type="HOGENOM" id="CLU_032290_0_0_9"/>
<accession>D5Q174</accession>
<proteinExistence type="predicted"/>
<sequence>MKVKILHIITQKPNSTGSGIYLSGMIKGFEKIGHKQAVIAGIDVNDDVNCFPSDVSFYPVKYNCGELNFPVVGMSDSMPYESTRYKDLNIDMINKLKYQFKINIDRAMNDFKPELIICHHLYLLTAFVRETVKDIKVMSICHGTCLRQLNTIDLEKEYIISNIRKLDLIFALHENQKYDIIKTFGVSESKVVVIGSGYNDDIFYNKNYKIKDDKIKIVFAGKICKSKGLIPFIKAISKLKYSRDLIEVNFAGTGSDIESYNEIVKLASKSPFKMNFLGKLEQRDLAELFNRSQIFVLPSFYEGLPVVVLEALSCGTDVITTDILGVKEWIGSEINNSGKIEYVSLPFMEKEGIPKDEELHDFENNLHNAIDSKIQSLLHNSNKKTSVDMSKKTWDGLAYRINEVILMDELCLV</sequence>
<dbReference type="CDD" id="cd03801">
    <property type="entry name" value="GT4_PimA-like"/>
    <property type="match status" value="1"/>
</dbReference>
<reference evidence="3 4" key="1">
    <citation type="submission" date="2010-05" db="EMBL/GenBank/DDBJ databases">
        <authorList>
            <person name="Qin X."/>
            <person name="Bachman B."/>
            <person name="Battles P."/>
            <person name="Bell A."/>
            <person name="Bess C."/>
            <person name="Bickham C."/>
            <person name="Chaboub L."/>
            <person name="Chen D."/>
            <person name="Coyle M."/>
            <person name="Deiros D.R."/>
            <person name="Dinh H."/>
            <person name="Forbes L."/>
            <person name="Fowler G."/>
            <person name="Francisco L."/>
            <person name="Fu Q."/>
            <person name="Gubbala S."/>
            <person name="Hale W."/>
            <person name="Han Y."/>
            <person name="Hemphill L."/>
            <person name="Highlander S.K."/>
            <person name="Hirani K."/>
            <person name="Hogues M."/>
            <person name="Jackson L."/>
            <person name="Jakkamsetti A."/>
            <person name="Javaid M."/>
            <person name="Jiang H."/>
            <person name="Korchina V."/>
            <person name="Kovar C."/>
            <person name="Lara F."/>
            <person name="Lee S."/>
            <person name="Mata R."/>
            <person name="Mathew T."/>
            <person name="Moen C."/>
            <person name="Morales K."/>
            <person name="Munidasa M."/>
            <person name="Nazareth L."/>
            <person name="Ngo R."/>
            <person name="Nguyen L."/>
            <person name="Okwuonu G."/>
            <person name="Ongeri F."/>
            <person name="Patil S."/>
            <person name="Petrosino J."/>
            <person name="Pham C."/>
            <person name="Pham P."/>
            <person name="Pu L.-L."/>
            <person name="Puazo M."/>
            <person name="Raj R."/>
            <person name="Reid J."/>
            <person name="Rouhana J."/>
            <person name="Saada N."/>
            <person name="Shang Y."/>
            <person name="Simmons D."/>
            <person name="Thornton R."/>
            <person name="Warren J."/>
            <person name="Weissenberger G."/>
            <person name="Zhang J."/>
            <person name="Zhang L."/>
            <person name="Zhou C."/>
            <person name="Zhu D."/>
            <person name="Muzny D."/>
            <person name="Worley K."/>
            <person name="Gibbs R."/>
        </authorList>
    </citation>
    <scope>NUCLEOTIDE SEQUENCE [LARGE SCALE GENOMIC DNA]</scope>
    <source>
        <strain evidence="3 4">NAP08</strain>
    </source>
</reference>
<dbReference type="InterPro" id="IPR001296">
    <property type="entry name" value="Glyco_trans_1"/>
</dbReference>